<reference evidence="7" key="1">
    <citation type="submission" date="2021-06" db="EMBL/GenBank/DDBJ databases">
        <authorList>
            <person name="Hodson N. C."/>
            <person name="Mongue J. A."/>
            <person name="Jaron S. K."/>
        </authorList>
    </citation>
    <scope>NUCLEOTIDE SEQUENCE</scope>
</reference>
<gene>
    <name evidence="7" type="ORF">AFUS01_LOCUS34881</name>
</gene>
<dbReference type="EMBL" id="CAJVCH010533803">
    <property type="protein sequence ID" value="CAG7824737.1"/>
    <property type="molecule type" value="Genomic_DNA"/>
</dbReference>
<dbReference type="Proteomes" id="UP000708208">
    <property type="component" value="Unassembled WGS sequence"/>
</dbReference>
<dbReference type="PANTHER" id="PTHR24300:SF376">
    <property type="entry name" value="CYTOCHROME P450 15A1"/>
    <property type="match status" value="1"/>
</dbReference>
<comment type="caution">
    <text evidence="7">The sequence shown here is derived from an EMBL/GenBank/DDBJ whole genome shotgun (WGS) entry which is preliminary data.</text>
</comment>
<dbReference type="GO" id="GO:0006805">
    <property type="term" value="P:xenobiotic metabolic process"/>
    <property type="evidence" value="ECO:0007669"/>
    <property type="project" value="TreeGrafter"/>
</dbReference>
<keyword evidence="6" id="KW-0408">Iron</keyword>
<feature type="non-terminal residue" evidence="7">
    <location>
        <position position="162"/>
    </location>
</feature>
<proteinExistence type="inferred from homology"/>
<dbReference type="GO" id="GO:0020037">
    <property type="term" value="F:heme binding"/>
    <property type="evidence" value="ECO:0007669"/>
    <property type="project" value="InterPro"/>
</dbReference>
<evidence type="ECO:0000256" key="1">
    <source>
        <dbReference type="ARBA" id="ARBA00001971"/>
    </source>
</evidence>
<evidence type="ECO:0000256" key="6">
    <source>
        <dbReference type="ARBA" id="ARBA00023004"/>
    </source>
</evidence>
<accession>A0A8J2L3B1</accession>
<evidence type="ECO:0000313" key="7">
    <source>
        <dbReference type="EMBL" id="CAG7824737.1"/>
    </source>
</evidence>
<evidence type="ECO:0000313" key="8">
    <source>
        <dbReference type="Proteomes" id="UP000708208"/>
    </source>
</evidence>
<protein>
    <submittedName>
        <fullName evidence="7">Uncharacterized protein</fullName>
    </submittedName>
</protein>
<keyword evidence="8" id="KW-1185">Reference proteome</keyword>
<dbReference type="GO" id="GO:0005737">
    <property type="term" value="C:cytoplasm"/>
    <property type="evidence" value="ECO:0007669"/>
    <property type="project" value="TreeGrafter"/>
</dbReference>
<dbReference type="AlphaFoldDB" id="A0A8J2L3B1"/>
<evidence type="ECO:0000256" key="4">
    <source>
        <dbReference type="ARBA" id="ARBA00022723"/>
    </source>
</evidence>
<organism evidence="7 8">
    <name type="scientific">Allacma fusca</name>
    <dbReference type="NCBI Taxonomy" id="39272"/>
    <lineage>
        <taxon>Eukaryota</taxon>
        <taxon>Metazoa</taxon>
        <taxon>Ecdysozoa</taxon>
        <taxon>Arthropoda</taxon>
        <taxon>Hexapoda</taxon>
        <taxon>Collembola</taxon>
        <taxon>Symphypleona</taxon>
        <taxon>Sminthuridae</taxon>
        <taxon>Allacma</taxon>
    </lineage>
</organism>
<dbReference type="GO" id="GO:0016712">
    <property type="term" value="F:oxidoreductase activity, acting on paired donors, with incorporation or reduction of molecular oxygen, reduced flavin or flavoprotein as one donor, and incorporation of one atom of oxygen"/>
    <property type="evidence" value="ECO:0007669"/>
    <property type="project" value="TreeGrafter"/>
</dbReference>
<evidence type="ECO:0000256" key="3">
    <source>
        <dbReference type="ARBA" id="ARBA00022617"/>
    </source>
</evidence>
<comment type="similarity">
    <text evidence="2">Belongs to the cytochrome P450 family.</text>
</comment>
<dbReference type="GO" id="GO:0008395">
    <property type="term" value="F:steroid hydroxylase activity"/>
    <property type="evidence" value="ECO:0007669"/>
    <property type="project" value="TreeGrafter"/>
</dbReference>
<dbReference type="GO" id="GO:0005506">
    <property type="term" value="F:iron ion binding"/>
    <property type="evidence" value="ECO:0007669"/>
    <property type="project" value="InterPro"/>
</dbReference>
<dbReference type="PANTHER" id="PTHR24300">
    <property type="entry name" value="CYTOCHROME P450 508A4-RELATED"/>
    <property type="match status" value="1"/>
</dbReference>
<keyword evidence="3" id="KW-0349">Heme</keyword>
<evidence type="ECO:0000256" key="5">
    <source>
        <dbReference type="ARBA" id="ARBA00023002"/>
    </source>
</evidence>
<dbReference type="Pfam" id="PF00067">
    <property type="entry name" value="p450"/>
    <property type="match status" value="1"/>
</dbReference>
<comment type="cofactor">
    <cofactor evidence="1">
        <name>heme</name>
        <dbReference type="ChEBI" id="CHEBI:30413"/>
    </cofactor>
</comment>
<evidence type="ECO:0000256" key="2">
    <source>
        <dbReference type="ARBA" id="ARBA00010617"/>
    </source>
</evidence>
<sequence>MSSPDCLSRLPPGHVLHERSFKKPLGILFGNEINWAVCRSFASKTLHKLGFGRGARLEYYINTEVEDTILKLEEITERGIFQPHGFFHVPTLNILWYFIAGTRFSHSDPELQELLQYFYAWNRSFNLGATMLHSYPWLRYIPKLTEHDSWVNGHAKFFQFFQ</sequence>
<dbReference type="GO" id="GO:0006082">
    <property type="term" value="P:organic acid metabolic process"/>
    <property type="evidence" value="ECO:0007669"/>
    <property type="project" value="TreeGrafter"/>
</dbReference>
<keyword evidence="4" id="KW-0479">Metal-binding</keyword>
<name>A0A8J2L3B1_9HEXA</name>
<keyword evidence="5" id="KW-0560">Oxidoreductase</keyword>
<dbReference type="InterPro" id="IPR050182">
    <property type="entry name" value="Cytochrome_P450_fam2"/>
</dbReference>
<dbReference type="InterPro" id="IPR001128">
    <property type="entry name" value="Cyt_P450"/>
</dbReference>